<evidence type="ECO:0008006" key="3">
    <source>
        <dbReference type="Google" id="ProtNLM"/>
    </source>
</evidence>
<dbReference type="EMBL" id="JBHTEE010000001">
    <property type="protein sequence ID" value="MFC7604416.1"/>
    <property type="molecule type" value="Genomic_DNA"/>
</dbReference>
<organism evidence="1 2">
    <name type="scientific">Streptosporangium amethystogenes subsp. fukuiense</name>
    <dbReference type="NCBI Taxonomy" id="698418"/>
    <lineage>
        <taxon>Bacteria</taxon>
        <taxon>Bacillati</taxon>
        <taxon>Actinomycetota</taxon>
        <taxon>Actinomycetes</taxon>
        <taxon>Streptosporangiales</taxon>
        <taxon>Streptosporangiaceae</taxon>
        <taxon>Streptosporangium</taxon>
    </lineage>
</organism>
<dbReference type="Proteomes" id="UP001596514">
    <property type="component" value="Unassembled WGS sequence"/>
</dbReference>
<gene>
    <name evidence="1" type="ORF">ACFQVD_30325</name>
</gene>
<reference evidence="2" key="1">
    <citation type="journal article" date="2019" name="Int. J. Syst. Evol. Microbiol.">
        <title>The Global Catalogue of Microorganisms (GCM) 10K type strain sequencing project: providing services to taxonomists for standard genome sequencing and annotation.</title>
        <authorList>
            <consortium name="The Broad Institute Genomics Platform"/>
            <consortium name="The Broad Institute Genome Sequencing Center for Infectious Disease"/>
            <person name="Wu L."/>
            <person name="Ma J."/>
        </authorList>
    </citation>
    <scope>NUCLEOTIDE SEQUENCE [LARGE SCALE GENOMIC DNA]</scope>
    <source>
        <strain evidence="2">JCM 10083</strain>
    </source>
</reference>
<evidence type="ECO:0000313" key="1">
    <source>
        <dbReference type="EMBL" id="MFC7604416.1"/>
    </source>
</evidence>
<keyword evidence="2" id="KW-1185">Reference proteome</keyword>
<accession>A0ABW2TA87</accession>
<proteinExistence type="predicted"/>
<sequence length="498" mass="55265">MYNAIRLAQAQASITAMQSAADNQDWEEEVLLRAACLQLDVQAALATVGQYTLDLTSQTQHAGEMYDALVEAREAIQDLRSGAVHPPRADLARPTLKEFRRWQDLMLNDEMADHAQRQERLAQERQSPHLAPVRWRISTYEPNGYFEAHCTDADTQSALYGWAPVPAAAPSLLRGWSVPAARPMEVIWECTPQTPRWQLPLRGHGPGHRGHLPEHRRQPSVSLTDAWQATAEAHEARFAAMMKQVQEHWPADASITENLTQRADHLNATEPLAPDLEIHSTVHREGEDLDLGETVTAGWIDPAAVAATGARRLWNDFTTHRPTTVPAMAAAMLSGSLEQALTVWSLCRDPVCVYRIPGPAGPLYQLGVNGTHRLHAARLLGMPALWAEITHEALPVQVNARRLAEYGHVPQLLTCWRGLLAAGLATGTLQEDTDLPGMSCLRLDSVVAPWLLIRPDHAVAWAAIYDRTYPGALEEQGIPATAWRTGQSWFEWLSEKSR</sequence>
<name>A0ABW2TA87_9ACTN</name>
<dbReference type="RefSeq" id="WP_343961343.1">
    <property type="nucleotide sequence ID" value="NZ_BAAAGK010000005.1"/>
</dbReference>
<protein>
    <recommendedName>
        <fullName evidence="3">ParB/Sulfiredoxin domain-containing protein</fullName>
    </recommendedName>
</protein>
<comment type="caution">
    <text evidence="1">The sequence shown here is derived from an EMBL/GenBank/DDBJ whole genome shotgun (WGS) entry which is preliminary data.</text>
</comment>
<evidence type="ECO:0000313" key="2">
    <source>
        <dbReference type="Proteomes" id="UP001596514"/>
    </source>
</evidence>